<keyword evidence="1" id="KW-0812">Transmembrane</keyword>
<sequence>MRFDIGKNNNKYNNRRYKKLKISLLLLFMLYLTIPLYKGFFNEKNQNKNDLNNFTAPNLSQIQPNSKPLLIYQHSTITNTFYPLSLPSDISFRLLDGWTSKNVTITYDGVSHQKDWVINGTFDTGEVPWEYFTTEAIIFEYKPWVSDYIEMDVIKSYDNVSKGSYGYFEENITISEPLASNTFATLSMDYFYELGTGGPVSKENKSVFISIGIGGFEINKSESFLDLNEELWTPIDLDIDLTSINQQLPDNATIRAGVFFPNETDTGGKTHTLRFDNIQFSLWTKPNIPNLLIANDTDDKYNYDVYNYTNSTYGKGSAFIDESFSNSEDSDIIFTISKNDTFTEDFTIYNITITSEAVKAFNSTIEGQEGSRYANGIGITWLTESFIFIPYNYLNNWVEITKPNDWNITSILNGFGEEKVGDCTGTGFGSEKLIIPKGNLSSGLWKIEASSKNYISTGNVGVKNGLNFIKKSSLTLGDIFQINVTLNNETFSLTDTQLNLTIEYPNGSIFLKDDSLLFSNNTKFGNYTVGNNMSIGTYQVILSWTNNQSYLSRDKVGFIQFDFDVWHHTNLIAINSYEEKVSGEPFLMKVNFTDFDSNTPIDFATITYNSTLPSGASGTMVYFGSGIYVADMDLSGVDLGDYYFSFNTTNRYFENHSLTDLIHLKIINQSLIVEVPHEVIHVDANSYAGFQINIIGAISNTFITGGVNITTDWNKEYTVTDHLNGSVTLNLSTDNIPLEGIIKTYTVTIFANKVNYGSTSAFISITVHPIPAVVNVNTSIVDIKLHESFSLKMNYTVGESNEIINEAILNVSWVSSFNILSSVNNFIINFSTADLSLGSYVVRFRLNHPGYETAFESVYVTILPLEINVETITFNGTIDIDAGGSSSIRILLTEDGSGKVIENANVTYSWHFLFGGLFENKGNGIYEMEISIPESAKGAYTIDLTITTGDAELKNRNFSFNIYVSQETPPNYLFIGIVIALLSVVGVLGTLSLRSYVIVPRKRKKERIFQNTIQVFKDVKNIQAVMVIQRSS</sequence>
<name>A0A0F9L8Q1_9ZZZZ</name>
<accession>A0A0F9L8Q1</accession>
<dbReference type="EMBL" id="LAZR01011688">
    <property type="protein sequence ID" value="KKM60385.1"/>
    <property type="molecule type" value="Genomic_DNA"/>
</dbReference>
<feature type="transmembrane region" description="Helical" evidence="1">
    <location>
        <begin position="20"/>
        <end position="37"/>
    </location>
</feature>
<reference evidence="2" key="1">
    <citation type="journal article" date="2015" name="Nature">
        <title>Complex archaea that bridge the gap between prokaryotes and eukaryotes.</title>
        <authorList>
            <person name="Spang A."/>
            <person name="Saw J.H."/>
            <person name="Jorgensen S.L."/>
            <person name="Zaremba-Niedzwiedzka K."/>
            <person name="Martijn J."/>
            <person name="Lind A.E."/>
            <person name="van Eijk R."/>
            <person name="Schleper C."/>
            <person name="Guy L."/>
            <person name="Ettema T.J."/>
        </authorList>
    </citation>
    <scope>NUCLEOTIDE SEQUENCE</scope>
</reference>
<protein>
    <submittedName>
        <fullName evidence="2">Uncharacterized protein</fullName>
    </submittedName>
</protein>
<comment type="caution">
    <text evidence="2">The sequence shown here is derived from an EMBL/GenBank/DDBJ whole genome shotgun (WGS) entry which is preliminary data.</text>
</comment>
<dbReference type="AlphaFoldDB" id="A0A0F9L8Q1"/>
<gene>
    <name evidence="2" type="ORF">LCGC14_1542350</name>
</gene>
<proteinExistence type="predicted"/>
<organism evidence="2">
    <name type="scientific">marine sediment metagenome</name>
    <dbReference type="NCBI Taxonomy" id="412755"/>
    <lineage>
        <taxon>unclassified sequences</taxon>
        <taxon>metagenomes</taxon>
        <taxon>ecological metagenomes</taxon>
    </lineage>
</organism>
<keyword evidence="1" id="KW-1133">Transmembrane helix</keyword>
<evidence type="ECO:0000313" key="2">
    <source>
        <dbReference type="EMBL" id="KKM60385.1"/>
    </source>
</evidence>
<feature type="non-terminal residue" evidence="2">
    <location>
        <position position="1032"/>
    </location>
</feature>
<keyword evidence="1" id="KW-0472">Membrane</keyword>
<evidence type="ECO:0000256" key="1">
    <source>
        <dbReference type="SAM" id="Phobius"/>
    </source>
</evidence>
<feature type="transmembrane region" description="Helical" evidence="1">
    <location>
        <begin position="972"/>
        <end position="997"/>
    </location>
</feature>